<dbReference type="Proteomes" id="UP000187203">
    <property type="component" value="Unassembled WGS sequence"/>
</dbReference>
<dbReference type="OrthoDB" id="963860at2759"/>
<evidence type="ECO:0000313" key="2">
    <source>
        <dbReference type="Proteomes" id="UP000187203"/>
    </source>
</evidence>
<reference evidence="2" key="1">
    <citation type="submission" date="2013-09" db="EMBL/GenBank/DDBJ databases">
        <title>Corchorus olitorius genome sequencing.</title>
        <authorList>
            <person name="Alam M."/>
            <person name="Haque M.S."/>
            <person name="Islam M.S."/>
            <person name="Emdad E.M."/>
            <person name="Islam M.M."/>
            <person name="Ahmed B."/>
            <person name="Halim A."/>
            <person name="Hossen Q.M.M."/>
            <person name="Hossain M.Z."/>
            <person name="Ahmed R."/>
            <person name="Khan M.M."/>
            <person name="Islam R."/>
            <person name="Rashid M.M."/>
            <person name="Khan S.A."/>
            <person name="Rahman M.S."/>
            <person name="Alam M."/>
            <person name="Yahiya A.S."/>
            <person name="Khan M.S."/>
            <person name="Azam M.S."/>
            <person name="Haque T."/>
            <person name="Lashkar M.Z.H."/>
            <person name="Akhand A.I."/>
            <person name="Morshed G."/>
            <person name="Roy S."/>
            <person name="Uddin K.S."/>
            <person name="Rabeya T."/>
            <person name="Hossain A.S."/>
            <person name="Chowdhury A."/>
            <person name="Snigdha A.R."/>
            <person name="Mortoza M.S."/>
            <person name="Matin S.A."/>
            <person name="Hoque S.M.E."/>
            <person name="Islam M.K."/>
            <person name="Roy D.K."/>
            <person name="Haider R."/>
            <person name="Moosa M.M."/>
            <person name="Elias S.M."/>
            <person name="Hasan A.M."/>
            <person name="Jahan S."/>
            <person name="Shafiuddin M."/>
            <person name="Mahmood N."/>
            <person name="Shommy N.S."/>
        </authorList>
    </citation>
    <scope>NUCLEOTIDE SEQUENCE [LARGE SCALE GENOMIC DNA]</scope>
    <source>
        <strain evidence="2">cv. O-4</strain>
    </source>
</reference>
<accession>A0A1R3JPW8</accession>
<gene>
    <name evidence="1" type="ORF">COLO4_15023</name>
</gene>
<sequence length="84" mass="8843">MLIFSLMGEKSKSKDTLTGTTWPEVSPEDTLITPEQCKVLWEYFNAELLTQTQGFNSGLAATNQVFATLAGAGATLATVAGGGD</sequence>
<dbReference type="AlphaFoldDB" id="A0A1R3JPW8"/>
<keyword evidence="2" id="KW-1185">Reference proteome</keyword>
<organism evidence="1 2">
    <name type="scientific">Corchorus olitorius</name>
    <dbReference type="NCBI Taxonomy" id="93759"/>
    <lineage>
        <taxon>Eukaryota</taxon>
        <taxon>Viridiplantae</taxon>
        <taxon>Streptophyta</taxon>
        <taxon>Embryophyta</taxon>
        <taxon>Tracheophyta</taxon>
        <taxon>Spermatophyta</taxon>
        <taxon>Magnoliopsida</taxon>
        <taxon>eudicotyledons</taxon>
        <taxon>Gunneridae</taxon>
        <taxon>Pentapetalae</taxon>
        <taxon>rosids</taxon>
        <taxon>malvids</taxon>
        <taxon>Malvales</taxon>
        <taxon>Malvaceae</taxon>
        <taxon>Grewioideae</taxon>
        <taxon>Apeibeae</taxon>
        <taxon>Corchorus</taxon>
    </lineage>
</organism>
<proteinExistence type="predicted"/>
<protein>
    <submittedName>
        <fullName evidence="1">Root hair defective 3 GTP-binding protein</fullName>
    </submittedName>
</protein>
<comment type="caution">
    <text evidence="1">The sequence shown here is derived from an EMBL/GenBank/DDBJ whole genome shotgun (WGS) entry which is preliminary data.</text>
</comment>
<dbReference type="EMBL" id="AWUE01015542">
    <property type="protein sequence ID" value="OMO96883.1"/>
    <property type="molecule type" value="Genomic_DNA"/>
</dbReference>
<evidence type="ECO:0000313" key="1">
    <source>
        <dbReference type="EMBL" id="OMO96883.1"/>
    </source>
</evidence>
<name>A0A1R3JPW8_9ROSI</name>